<dbReference type="PANTHER" id="PTHR33362">
    <property type="entry name" value="SIALIC ACID TRAP TRANSPORTER PERMEASE PROTEIN SIAT-RELATED"/>
    <property type="match status" value="1"/>
</dbReference>
<dbReference type="NCBIfam" id="TIGR00786">
    <property type="entry name" value="dctM"/>
    <property type="match status" value="1"/>
</dbReference>
<comment type="subcellular location">
    <subcellularLocation>
        <location evidence="1 7">Cell inner membrane</location>
        <topology evidence="1 7">Multi-pass membrane protein</topology>
    </subcellularLocation>
</comment>
<evidence type="ECO:0000256" key="2">
    <source>
        <dbReference type="ARBA" id="ARBA00022475"/>
    </source>
</evidence>
<evidence type="ECO:0000313" key="9">
    <source>
        <dbReference type="EMBL" id="MBP0482124.1"/>
    </source>
</evidence>
<feature type="transmembrane region" description="Helical" evidence="7">
    <location>
        <begin position="232"/>
        <end position="251"/>
    </location>
</feature>
<evidence type="ECO:0000313" key="10">
    <source>
        <dbReference type="Proteomes" id="UP000675940"/>
    </source>
</evidence>
<keyword evidence="2" id="KW-1003">Cell membrane</keyword>
<proteinExistence type="inferred from homology"/>
<keyword evidence="6 7" id="KW-0472">Membrane</keyword>
<evidence type="ECO:0000256" key="4">
    <source>
        <dbReference type="ARBA" id="ARBA00022692"/>
    </source>
</evidence>
<feature type="transmembrane region" description="Helical" evidence="7">
    <location>
        <begin position="68"/>
        <end position="87"/>
    </location>
</feature>
<gene>
    <name evidence="9" type="ORF">J5474_06420</name>
</gene>
<evidence type="ECO:0000256" key="7">
    <source>
        <dbReference type="RuleBase" id="RU369079"/>
    </source>
</evidence>
<dbReference type="PIRSF" id="PIRSF006066">
    <property type="entry name" value="HI0050"/>
    <property type="match status" value="1"/>
</dbReference>
<dbReference type="Proteomes" id="UP000675940">
    <property type="component" value="Unassembled WGS sequence"/>
</dbReference>
<dbReference type="InterPro" id="IPR010656">
    <property type="entry name" value="DctM"/>
</dbReference>
<dbReference type="GO" id="GO:0005886">
    <property type="term" value="C:plasma membrane"/>
    <property type="evidence" value="ECO:0007669"/>
    <property type="project" value="UniProtKB-SubCell"/>
</dbReference>
<feature type="transmembrane region" description="Helical" evidence="7">
    <location>
        <begin position="361"/>
        <end position="380"/>
    </location>
</feature>
<feature type="transmembrane region" description="Helical" evidence="7">
    <location>
        <begin position="152"/>
        <end position="179"/>
    </location>
</feature>
<comment type="caution">
    <text evidence="9">The sequence shown here is derived from an EMBL/GenBank/DDBJ whole genome shotgun (WGS) entry which is preliminary data.</text>
</comment>
<feature type="transmembrane region" description="Helical" evidence="7">
    <location>
        <begin position="99"/>
        <end position="117"/>
    </location>
</feature>
<feature type="transmembrane region" description="Helical" evidence="7">
    <location>
        <begin position="295"/>
        <end position="317"/>
    </location>
</feature>
<keyword evidence="3 7" id="KW-0997">Cell inner membrane</keyword>
<dbReference type="PANTHER" id="PTHR33362:SF5">
    <property type="entry name" value="C4-DICARBOXYLATE TRAP TRANSPORTER LARGE PERMEASE PROTEIN DCTM"/>
    <property type="match status" value="1"/>
</dbReference>
<comment type="subunit">
    <text evidence="7">The complex comprises the extracytoplasmic solute receptor protein and the two transmembrane proteins.</text>
</comment>
<comment type="similarity">
    <text evidence="7">Belongs to the TRAP transporter large permease family.</text>
</comment>
<feature type="transmembrane region" description="Helical" evidence="7">
    <location>
        <begin position="257"/>
        <end position="274"/>
    </location>
</feature>
<feature type="transmembrane region" description="Helical" evidence="7">
    <location>
        <begin position="386"/>
        <end position="405"/>
    </location>
</feature>
<feature type="transmembrane region" description="Helical" evidence="7">
    <location>
        <begin position="185"/>
        <end position="211"/>
    </location>
</feature>
<evidence type="ECO:0000256" key="3">
    <source>
        <dbReference type="ARBA" id="ARBA00022519"/>
    </source>
</evidence>
<sequence>MDGTLVGLVAFAALILLLGLRVPIAFALAGVATIGTFVMFAFRTGAFSPDRAFRPTASLVFSNSFDLIHSYDLSMIPLFVALGHIAYRAEITTKIYHAARVWLSAIPGGVAMASVMGCAGFSAITGSSIACASTMGRICAPEMLSMGYDKRLATASVAAGGTLGSLIPPSVLFIIYGIFTETSISSLFLAGILPGLISLLGFLLVIWLWVLRDPGAAPAGVDTLPLGQRLKAALEAWPAVLLFVIIVGGIYGGIFTATEAAAVCVAVTLLIGFAQRRLTWRAVIESLRETVVQTTSIFIIAAGAKIFVAFIALTGVAGDIVGAVQAADLSIPLLMLAIAAIYLLLGMFLDPIGIMVLTLPLLVPLVEGYGLDLIWFGVVVIKLLEIGLITPPVGLNVFVIASVVGKEVPIDRIFSGITRFLAVDVIVLALLMAFPILSLLIPNAM</sequence>
<feature type="transmembrane region" description="Helical" evidence="7">
    <location>
        <begin position="417"/>
        <end position="441"/>
    </location>
</feature>
<reference evidence="9" key="1">
    <citation type="submission" date="2021-03" db="EMBL/GenBank/DDBJ databases">
        <title>Sagittula salina sp. nov. strain M10.9X isolated from the marine waste.</title>
        <authorList>
            <person name="Satari L."/>
            <person name="Molina-Menor E."/>
            <person name="Vidal-Verdu A."/>
            <person name="Pascual J."/>
            <person name="Pereto J."/>
            <person name="Porcar M."/>
        </authorList>
    </citation>
    <scope>NUCLEOTIDE SEQUENCE</scope>
    <source>
        <strain evidence="9">M10.9X</strain>
    </source>
</reference>
<dbReference type="InterPro" id="IPR004681">
    <property type="entry name" value="TRAP_DctM"/>
</dbReference>
<keyword evidence="4 7" id="KW-0812">Transmembrane</keyword>
<accession>A0A940MMM5</accession>
<evidence type="ECO:0000256" key="1">
    <source>
        <dbReference type="ARBA" id="ARBA00004429"/>
    </source>
</evidence>
<evidence type="ECO:0000256" key="6">
    <source>
        <dbReference type="ARBA" id="ARBA00023136"/>
    </source>
</evidence>
<organism evidence="9 10">
    <name type="scientific">Sagittula salina</name>
    <dbReference type="NCBI Taxonomy" id="2820268"/>
    <lineage>
        <taxon>Bacteria</taxon>
        <taxon>Pseudomonadati</taxon>
        <taxon>Pseudomonadota</taxon>
        <taxon>Alphaproteobacteria</taxon>
        <taxon>Rhodobacterales</taxon>
        <taxon>Roseobacteraceae</taxon>
        <taxon>Sagittula</taxon>
    </lineage>
</organism>
<dbReference type="GO" id="GO:0022857">
    <property type="term" value="F:transmembrane transporter activity"/>
    <property type="evidence" value="ECO:0007669"/>
    <property type="project" value="UniProtKB-UniRule"/>
</dbReference>
<keyword evidence="5 7" id="KW-1133">Transmembrane helix</keyword>
<protein>
    <recommendedName>
        <fullName evidence="7">TRAP transporter large permease protein</fullName>
    </recommendedName>
</protein>
<comment type="function">
    <text evidence="7">Part of the tripartite ATP-independent periplasmic (TRAP) transport system.</text>
</comment>
<feature type="domain" description="TRAP C4-dicarboxylate transport system permease DctM subunit" evidence="8">
    <location>
        <begin position="11"/>
        <end position="435"/>
    </location>
</feature>
<keyword evidence="10" id="KW-1185">Reference proteome</keyword>
<name>A0A940MMM5_9RHOB</name>
<keyword evidence="7" id="KW-0813">Transport</keyword>
<dbReference type="EMBL" id="JAGISH010000003">
    <property type="protein sequence ID" value="MBP0482124.1"/>
    <property type="molecule type" value="Genomic_DNA"/>
</dbReference>
<dbReference type="RefSeq" id="WP_209359991.1">
    <property type="nucleotide sequence ID" value="NZ_JAGISH010000003.1"/>
</dbReference>
<evidence type="ECO:0000256" key="5">
    <source>
        <dbReference type="ARBA" id="ARBA00022989"/>
    </source>
</evidence>
<evidence type="ECO:0000259" key="8">
    <source>
        <dbReference type="Pfam" id="PF06808"/>
    </source>
</evidence>
<feature type="transmembrane region" description="Helical" evidence="7">
    <location>
        <begin position="329"/>
        <end position="349"/>
    </location>
</feature>
<dbReference type="Pfam" id="PF06808">
    <property type="entry name" value="DctM"/>
    <property type="match status" value="1"/>
</dbReference>
<dbReference type="AlphaFoldDB" id="A0A940MMM5"/>